<evidence type="ECO:0000313" key="2">
    <source>
        <dbReference type="Proteomes" id="UP000579812"/>
    </source>
</evidence>
<reference evidence="1 2" key="1">
    <citation type="submission" date="2020-04" db="EMBL/GenBank/DDBJ databases">
        <title>Chromosome-level genome assembly of a cyprinid fish Onychostoma macrolepis by integration of Nanopore Sequencing, Bionano and Hi-C technology.</title>
        <authorList>
            <person name="Wang D."/>
        </authorList>
    </citation>
    <scope>NUCLEOTIDE SEQUENCE [LARGE SCALE GENOMIC DNA]</scope>
    <source>
        <strain evidence="1">SWU-2019</strain>
        <tissue evidence="1">Muscle</tissue>
    </source>
</reference>
<dbReference type="EMBL" id="JAAMOB010000003">
    <property type="protein sequence ID" value="KAF4115308.1"/>
    <property type="molecule type" value="Genomic_DNA"/>
</dbReference>
<organism evidence="1 2">
    <name type="scientific">Onychostoma macrolepis</name>
    <dbReference type="NCBI Taxonomy" id="369639"/>
    <lineage>
        <taxon>Eukaryota</taxon>
        <taxon>Metazoa</taxon>
        <taxon>Chordata</taxon>
        <taxon>Craniata</taxon>
        <taxon>Vertebrata</taxon>
        <taxon>Euteleostomi</taxon>
        <taxon>Actinopterygii</taxon>
        <taxon>Neopterygii</taxon>
        <taxon>Teleostei</taxon>
        <taxon>Ostariophysi</taxon>
        <taxon>Cypriniformes</taxon>
        <taxon>Cyprinidae</taxon>
        <taxon>Acrossocheilinae</taxon>
        <taxon>Onychostoma</taxon>
    </lineage>
</organism>
<accession>A0A7J6D7N9</accession>
<proteinExistence type="predicted"/>
<gene>
    <name evidence="1" type="ORF">G5714_002797</name>
</gene>
<name>A0A7J6D7N9_9TELE</name>
<comment type="caution">
    <text evidence="1">The sequence shown here is derived from an EMBL/GenBank/DDBJ whole genome shotgun (WGS) entry which is preliminary data.</text>
</comment>
<evidence type="ECO:0000313" key="1">
    <source>
        <dbReference type="EMBL" id="KAF4115308.1"/>
    </source>
</evidence>
<dbReference type="AlphaFoldDB" id="A0A7J6D7N9"/>
<sequence length="187" mass="20438">MASPVKAQKVEDCAVEGYLHSVSPARNSKKNNKYFTAVIQRGRHEYHQVVSFSLDKLTAFSQASKNGTAVKLKNLRRSLSFSDPDGFDVICSKTTTLDVVTVPFSCIAPSGSARTDVAAMKALGPRQNVDELEGKVLPRAAVRGVPMIPTTALLPRLCTVWSPGFKSEPGISLCSKRHFCQLHYPQM</sequence>
<keyword evidence="2" id="KW-1185">Reference proteome</keyword>
<dbReference type="Proteomes" id="UP000579812">
    <property type="component" value="Unassembled WGS sequence"/>
</dbReference>
<protein>
    <submittedName>
        <fullName evidence="1">Uncharacterized protein</fullName>
    </submittedName>
</protein>